<dbReference type="SUPFAM" id="SSF52833">
    <property type="entry name" value="Thioredoxin-like"/>
    <property type="match status" value="1"/>
</dbReference>
<reference evidence="2" key="1">
    <citation type="journal article" date="2020" name="mSystems">
        <title>Genome- and Community-Level Interaction Insights into Carbon Utilization and Element Cycling Functions of Hydrothermarchaeota in Hydrothermal Sediment.</title>
        <authorList>
            <person name="Zhou Z."/>
            <person name="Liu Y."/>
            <person name="Xu W."/>
            <person name="Pan J."/>
            <person name="Luo Z.H."/>
            <person name="Li M."/>
        </authorList>
    </citation>
    <scope>NUCLEOTIDE SEQUENCE [LARGE SCALE GENOMIC DNA]</scope>
    <source>
        <strain evidence="2">SpSt-289</strain>
    </source>
</reference>
<dbReference type="AlphaFoldDB" id="A0A7C1FKM0"/>
<dbReference type="PROSITE" id="PS51257">
    <property type="entry name" value="PROKAR_LIPOPROTEIN"/>
    <property type="match status" value="1"/>
</dbReference>
<protein>
    <submittedName>
        <fullName evidence="2">DUF411 domain-containing protein</fullName>
    </submittedName>
</protein>
<proteinExistence type="predicted"/>
<keyword evidence="1" id="KW-0732">Signal</keyword>
<accession>A0A7C1FKM0</accession>
<organism evidence="2">
    <name type="scientific">Caldilinea aerophila</name>
    <dbReference type="NCBI Taxonomy" id="133453"/>
    <lineage>
        <taxon>Bacteria</taxon>
        <taxon>Bacillati</taxon>
        <taxon>Chloroflexota</taxon>
        <taxon>Caldilineae</taxon>
        <taxon>Caldilineales</taxon>
        <taxon>Caldilineaceae</taxon>
        <taxon>Caldilinea</taxon>
    </lineage>
</organism>
<dbReference type="InterPro" id="IPR007332">
    <property type="entry name" value="DUF411"/>
</dbReference>
<gene>
    <name evidence="2" type="ORF">ENQ20_07950</name>
</gene>
<dbReference type="EMBL" id="DSMG01000083">
    <property type="protein sequence ID" value="HDX31413.1"/>
    <property type="molecule type" value="Genomic_DNA"/>
</dbReference>
<evidence type="ECO:0000313" key="2">
    <source>
        <dbReference type="EMBL" id="HDX31413.1"/>
    </source>
</evidence>
<name>A0A7C1FKM0_9CHLR</name>
<sequence>MRWFLSLILLALFTLAAACTAQRAEQPLSSAQNAAEIITVYKSPTCGCCSDWIAHLKEAGFTVEAVDRDDLAAIKAQHQVPARLQSCHTALVEGYVIEGHVPAKEIRRLLTERPPITGLAVPGMPIGSPGMEIDGFAPEPYDVLAFTTGQADAIYASYR</sequence>
<comment type="caution">
    <text evidence="2">The sequence shown here is derived from an EMBL/GenBank/DDBJ whole genome shotgun (WGS) entry which is preliminary data.</text>
</comment>
<evidence type="ECO:0000256" key="1">
    <source>
        <dbReference type="SAM" id="SignalP"/>
    </source>
</evidence>
<dbReference type="InterPro" id="IPR036249">
    <property type="entry name" value="Thioredoxin-like_sf"/>
</dbReference>
<feature type="signal peptide" evidence="1">
    <location>
        <begin position="1"/>
        <end position="23"/>
    </location>
</feature>
<dbReference type="Pfam" id="PF04214">
    <property type="entry name" value="DUF411"/>
    <property type="match status" value="1"/>
</dbReference>
<feature type="chain" id="PRO_5027840018" evidence="1">
    <location>
        <begin position="24"/>
        <end position="159"/>
    </location>
</feature>